<proteinExistence type="predicted"/>
<feature type="domain" description="EGF-like" evidence="8">
    <location>
        <begin position="499"/>
        <end position="537"/>
    </location>
</feature>
<dbReference type="PROSITE" id="PS00010">
    <property type="entry name" value="ASX_HYDROXYL"/>
    <property type="match status" value="5"/>
</dbReference>
<dbReference type="SMART" id="SM00210">
    <property type="entry name" value="TSPN"/>
    <property type="match status" value="1"/>
</dbReference>
<dbReference type="Gene3D" id="2.10.25.10">
    <property type="entry name" value="Laminin"/>
    <property type="match status" value="6"/>
</dbReference>
<dbReference type="EMBL" id="JAWJWF010000050">
    <property type="protein sequence ID" value="KAK6618178.1"/>
    <property type="molecule type" value="Genomic_DNA"/>
</dbReference>
<evidence type="ECO:0000256" key="7">
    <source>
        <dbReference type="SAM" id="MobiDB-lite"/>
    </source>
</evidence>
<dbReference type="PANTHER" id="PTHR24042">
    <property type="entry name" value="NEL HOMOLOG"/>
    <property type="match status" value="1"/>
</dbReference>
<feature type="compositionally biased region" description="Basic and acidic residues" evidence="7">
    <location>
        <begin position="898"/>
        <end position="911"/>
    </location>
</feature>
<dbReference type="PROSITE" id="PS00022">
    <property type="entry name" value="EGF_1"/>
    <property type="match status" value="1"/>
</dbReference>
<dbReference type="InterPro" id="IPR024731">
    <property type="entry name" value="NELL2-like_EGF"/>
</dbReference>
<comment type="caution">
    <text evidence="10">The sequence shown here is derived from an EMBL/GenBank/DDBJ whole genome shotgun (WGS) entry which is preliminary data.</text>
</comment>
<dbReference type="InterPro" id="IPR013320">
    <property type="entry name" value="ConA-like_dom_sf"/>
</dbReference>
<feature type="domain" description="VWFC" evidence="9">
    <location>
        <begin position="276"/>
        <end position="339"/>
    </location>
</feature>
<protein>
    <submittedName>
        <fullName evidence="10">Uncharacterized protein</fullName>
    </submittedName>
</protein>
<dbReference type="PROSITE" id="PS50026">
    <property type="entry name" value="EGF_3"/>
    <property type="match status" value="6"/>
</dbReference>
<keyword evidence="3" id="KW-0677">Repeat</keyword>
<evidence type="ECO:0000256" key="4">
    <source>
        <dbReference type="ARBA" id="ARBA00023157"/>
    </source>
</evidence>
<evidence type="ECO:0000256" key="6">
    <source>
        <dbReference type="PROSITE-ProRule" id="PRU00076"/>
    </source>
</evidence>
<feature type="disulfide bond" evidence="6">
    <location>
        <begin position="469"/>
        <end position="479"/>
    </location>
</feature>
<dbReference type="Gene3D" id="2.10.70.10">
    <property type="entry name" value="Complement Module, domain 1"/>
    <property type="match status" value="1"/>
</dbReference>
<dbReference type="InterPro" id="IPR000742">
    <property type="entry name" value="EGF"/>
</dbReference>
<feature type="compositionally biased region" description="Polar residues" evidence="7">
    <location>
        <begin position="858"/>
        <end position="869"/>
    </location>
</feature>
<keyword evidence="5" id="KW-0325">Glycoprotein</keyword>
<keyword evidence="11" id="KW-1185">Reference proteome</keyword>
<comment type="caution">
    <text evidence="6">Lacks conserved residue(s) required for the propagation of feature annotation.</text>
</comment>
<keyword evidence="2" id="KW-0732">Signal</keyword>
<dbReference type="Gene3D" id="6.20.200.20">
    <property type="match status" value="3"/>
</dbReference>
<evidence type="ECO:0000256" key="2">
    <source>
        <dbReference type="ARBA" id="ARBA00022729"/>
    </source>
</evidence>
<dbReference type="PANTHER" id="PTHR24042:SF5">
    <property type="entry name" value="EGF-LIKE CALCIUM-BINDING DOMAIN-CONTAINING PROTEIN"/>
    <property type="match status" value="1"/>
</dbReference>
<dbReference type="PROSITE" id="PS50184">
    <property type="entry name" value="VWFC_2"/>
    <property type="match status" value="3"/>
</dbReference>
<evidence type="ECO:0000313" key="10">
    <source>
        <dbReference type="EMBL" id="KAK6618178.1"/>
    </source>
</evidence>
<dbReference type="SMART" id="SM00179">
    <property type="entry name" value="EGF_CA"/>
    <property type="match status" value="5"/>
</dbReference>
<dbReference type="Pfam" id="PF00093">
    <property type="entry name" value="VWC"/>
    <property type="match status" value="3"/>
</dbReference>
<sequence length="917" mass="100370">METRKKLTEQKRGRVTEGDYRDLKLPQSVFQKAVQLLRHNPEFTLSASLRQEIANSGSIISFSHGFNRYLELQSSGRKDEIRLHYTSQLDDVVHVEAFPYRLADNSWHKLAVTVSGSQVELLVDCHPLYRRLLQRTPDTNFTLPQLTLWGVLQDVRLISGPHGYLNQCPQLDAGCPTCGQFTTLQHTVEQLTKRLHLLTDMLLAAEGRISKLEECDCRKSCTVNGSEHQDGASWQIGCDICRCKRGEVRCQPVQCPKTTCKHPVIKPRECCPTCLKQCYHMKTLYDHGERTSPKACFECKCEDGSMECKQKDPNVVCPPLPCPSSQQFSVPGECCKFCPGVDYCGRGHMCHINATCINLTTTYACHCNNGYQGDGYECLDVDECKLKGGLEGNHCHMNTRCINTPGSYICECLPGYRRVDKFNCAELNECTTNQHKCDPHADCVNTLGSYHCTCQSGYTGDGYTCTPICESPCLNGGKCVSPGVCSCRRGYQGVNCEQDLDECATDLHGCHHTSICVNMPGWYYCRCKPGYRSILHEGTLGTTCEDLDECKEGTHSCHPTAKCVNTEGGFKCTCSVVEGLVEDTCSLNCMFEGTVVANNAAVTPSGQPCRSCKCVDGVITCRDAKCDCSKRGASRDRCCPQCDPRAACTHQELRHVVFTSGERWIYQCQTCECLFGEIDCWSLECPPVTCSSPVLAPGDCCPRCENDPCALDTFDNSSGLAVKQGQPCAVSGRLYHSGSSWGDPEDRCTTCSCKVPLCDLLAEVAGLTVVVVVSYTKTTTNTSNEDGRLCCSFDVRCGLSGGNKTNPLKSRSANDHSNAMQLPQLEFDRGSNPKPGGENGSKPATRAKDPGRGDGNPTEPTGNGFQETSGIDDGSGQLEPFKNATFSGSANGTGNLDVVDRGGDQQEKTTPENRSNV</sequence>
<feature type="domain" description="EGF-like" evidence="8">
    <location>
        <begin position="546"/>
        <end position="586"/>
    </location>
</feature>
<dbReference type="InterPro" id="IPR009030">
    <property type="entry name" value="Growth_fac_rcpt_cys_sf"/>
</dbReference>
<keyword evidence="1 6" id="KW-0245">EGF-like domain</keyword>
<dbReference type="Proteomes" id="UP001359485">
    <property type="component" value="Unassembled WGS sequence"/>
</dbReference>
<dbReference type="PROSITE" id="PS01187">
    <property type="entry name" value="EGF_CA"/>
    <property type="match status" value="3"/>
</dbReference>
<evidence type="ECO:0000259" key="8">
    <source>
        <dbReference type="PROSITE" id="PS50026"/>
    </source>
</evidence>
<feature type="domain" description="EGF-like" evidence="8">
    <location>
        <begin position="340"/>
        <end position="379"/>
    </location>
</feature>
<feature type="domain" description="EGF-like" evidence="8">
    <location>
        <begin position="380"/>
        <end position="425"/>
    </location>
</feature>
<dbReference type="Pfam" id="PF12947">
    <property type="entry name" value="EGF_3"/>
    <property type="match status" value="2"/>
</dbReference>
<name>A0ABR1AFF1_POLSC</name>
<dbReference type="Pfam" id="PF07645">
    <property type="entry name" value="EGF_CA"/>
    <property type="match status" value="3"/>
</dbReference>
<accession>A0ABR1AFF1</accession>
<gene>
    <name evidence="10" type="ORF">RUM44_002629</name>
</gene>
<evidence type="ECO:0000256" key="1">
    <source>
        <dbReference type="ARBA" id="ARBA00022536"/>
    </source>
</evidence>
<dbReference type="PROSITE" id="PS01208">
    <property type="entry name" value="VWFC_1"/>
    <property type="match status" value="2"/>
</dbReference>
<dbReference type="InterPro" id="IPR018097">
    <property type="entry name" value="EGF_Ca-bd_CS"/>
</dbReference>
<dbReference type="InterPro" id="IPR000152">
    <property type="entry name" value="EGF-type_Asp/Asn_hydroxyl_site"/>
</dbReference>
<dbReference type="CDD" id="cd00054">
    <property type="entry name" value="EGF_CA"/>
    <property type="match status" value="4"/>
</dbReference>
<dbReference type="InterPro" id="IPR001007">
    <property type="entry name" value="VWF_dom"/>
</dbReference>
<evidence type="ECO:0000313" key="11">
    <source>
        <dbReference type="Proteomes" id="UP001359485"/>
    </source>
</evidence>
<dbReference type="Gene3D" id="2.60.120.200">
    <property type="match status" value="1"/>
</dbReference>
<organism evidence="10 11">
    <name type="scientific">Polyplax serrata</name>
    <name type="common">Common mouse louse</name>
    <dbReference type="NCBI Taxonomy" id="468196"/>
    <lineage>
        <taxon>Eukaryota</taxon>
        <taxon>Metazoa</taxon>
        <taxon>Ecdysozoa</taxon>
        <taxon>Arthropoda</taxon>
        <taxon>Hexapoda</taxon>
        <taxon>Insecta</taxon>
        <taxon>Pterygota</taxon>
        <taxon>Neoptera</taxon>
        <taxon>Paraneoptera</taxon>
        <taxon>Psocodea</taxon>
        <taxon>Troctomorpha</taxon>
        <taxon>Phthiraptera</taxon>
        <taxon>Anoplura</taxon>
        <taxon>Polyplacidae</taxon>
        <taxon>Polyplax</taxon>
    </lineage>
</organism>
<feature type="disulfide bond" evidence="6">
    <location>
        <begin position="487"/>
        <end position="496"/>
    </location>
</feature>
<feature type="domain" description="VWFC" evidence="9">
    <location>
        <begin position="646"/>
        <end position="705"/>
    </location>
</feature>
<evidence type="ECO:0000256" key="5">
    <source>
        <dbReference type="ARBA" id="ARBA00023180"/>
    </source>
</evidence>
<dbReference type="InterPro" id="IPR001881">
    <property type="entry name" value="EGF-like_Ca-bd_dom"/>
</dbReference>
<dbReference type="SUPFAM" id="SSF57603">
    <property type="entry name" value="FnI-like domain"/>
    <property type="match status" value="3"/>
</dbReference>
<feature type="domain" description="EGF-like" evidence="8">
    <location>
        <begin position="467"/>
        <end position="497"/>
    </location>
</feature>
<dbReference type="SUPFAM" id="SSF57196">
    <property type="entry name" value="EGF/Laminin"/>
    <property type="match status" value="2"/>
</dbReference>
<keyword evidence="4 6" id="KW-1015">Disulfide bond</keyword>
<dbReference type="PROSITE" id="PS01186">
    <property type="entry name" value="EGF_2"/>
    <property type="match status" value="4"/>
</dbReference>
<dbReference type="InterPro" id="IPR049883">
    <property type="entry name" value="NOTCH1_EGF-like"/>
</dbReference>
<reference evidence="10 11" key="1">
    <citation type="submission" date="2023-09" db="EMBL/GenBank/DDBJ databases">
        <title>Genomes of two closely related lineages of the louse Polyplax serrata with different host specificities.</title>
        <authorList>
            <person name="Martinu J."/>
            <person name="Tarabai H."/>
            <person name="Stefka J."/>
            <person name="Hypsa V."/>
        </authorList>
    </citation>
    <scope>NUCLEOTIDE SEQUENCE [LARGE SCALE GENOMIC DNA]</scope>
    <source>
        <strain evidence="10">98ZLc_SE</strain>
    </source>
</reference>
<dbReference type="SMART" id="SM00214">
    <property type="entry name" value="VWC"/>
    <property type="match status" value="4"/>
</dbReference>
<dbReference type="SMART" id="SM00181">
    <property type="entry name" value="EGF"/>
    <property type="match status" value="6"/>
</dbReference>
<dbReference type="SUPFAM" id="SSF49899">
    <property type="entry name" value="Concanavalin A-like lectins/glucanases"/>
    <property type="match status" value="1"/>
</dbReference>
<feature type="domain" description="EGF-like" evidence="8">
    <location>
        <begin position="426"/>
        <end position="466"/>
    </location>
</feature>
<dbReference type="InterPro" id="IPR048287">
    <property type="entry name" value="TSPN-like_N"/>
</dbReference>
<feature type="compositionally biased region" description="Polar residues" evidence="7">
    <location>
        <begin position="884"/>
        <end position="894"/>
    </location>
</feature>
<evidence type="ECO:0000259" key="9">
    <source>
        <dbReference type="PROSITE" id="PS50184"/>
    </source>
</evidence>
<feature type="domain" description="VWFC" evidence="9">
    <location>
        <begin position="219"/>
        <end position="275"/>
    </location>
</feature>
<evidence type="ECO:0000256" key="3">
    <source>
        <dbReference type="ARBA" id="ARBA00022737"/>
    </source>
</evidence>
<dbReference type="InterPro" id="IPR051586">
    <property type="entry name" value="PKC-binding_NELL"/>
</dbReference>
<feature type="region of interest" description="Disordered" evidence="7">
    <location>
        <begin position="825"/>
        <end position="917"/>
    </location>
</feature>
<dbReference type="SUPFAM" id="SSF57184">
    <property type="entry name" value="Growth factor receptor domain"/>
    <property type="match status" value="1"/>
</dbReference>